<evidence type="ECO:0000256" key="2">
    <source>
        <dbReference type="ARBA" id="ARBA00022516"/>
    </source>
</evidence>
<feature type="domain" description="Phospholipid/glycerol acyltransferase" evidence="7">
    <location>
        <begin position="108"/>
        <end position="229"/>
    </location>
</feature>
<organism evidence="8 9">
    <name type="scientific">Sorlinia euscelidii</name>
    <dbReference type="NCBI Taxonomy" id="3081148"/>
    <lineage>
        <taxon>Bacteria</taxon>
        <taxon>Pseudomonadati</taxon>
        <taxon>Pseudomonadota</taxon>
        <taxon>Alphaproteobacteria</taxon>
        <taxon>Acetobacterales</taxon>
        <taxon>Acetobacteraceae</taxon>
        <taxon>Sorlinia</taxon>
    </lineage>
</organism>
<evidence type="ECO:0000313" key="8">
    <source>
        <dbReference type="EMBL" id="MEE8659140.1"/>
    </source>
</evidence>
<dbReference type="EMBL" id="JAWJZY010000003">
    <property type="protein sequence ID" value="MEE8659140.1"/>
    <property type="molecule type" value="Genomic_DNA"/>
</dbReference>
<dbReference type="InterPro" id="IPR002123">
    <property type="entry name" value="Plipid/glycerol_acylTrfase"/>
</dbReference>
<accession>A0ABU7U3U4</accession>
<comment type="caution">
    <text evidence="8">The sequence shown here is derived from an EMBL/GenBank/DDBJ whole genome shotgun (WGS) entry which is preliminary data.</text>
</comment>
<evidence type="ECO:0000256" key="5">
    <source>
        <dbReference type="ARBA" id="ARBA00023315"/>
    </source>
</evidence>
<gene>
    <name evidence="8" type="ORF">DOFOFD_08955</name>
</gene>
<proteinExistence type="predicted"/>
<name>A0ABU7U3U4_9PROT</name>
<evidence type="ECO:0000259" key="7">
    <source>
        <dbReference type="SMART" id="SM00563"/>
    </source>
</evidence>
<evidence type="ECO:0000256" key="6">
    <source>
        <dbReference type="SAM" id="MobiDB-lite"/>
    </source>
</evidence>
<dbReference type="PANTHER" id="PTHR10434">
    <property type="entry name" value="1-ACYL-SN-GLYCEROL-3-PHOSPHATE ACYLTRANSFERASE"/>
    <property type="match status" value="1"/>
</dbReference>
<reference evidence="8 9" key="1">
    <citation type="submission" date="2023-10" db="EMBL/GenBank/DDBJ databases">
        <title>Sorlinia euscelidii gen. nov., sp. nov., an acetic acid bacteria isolated from the gut of Euscelidius variegatus emitter.</title>
        <authorList>
            <person name="Michoud G."/>
            <person name="Marasco R."/>
            <person name="Seferji K."/>
            <person name="Gonella E."/>
            <person name="Garuglieri E."/>
            <person name="Alma A."/>
            <person name="Mapelli F."/>
            <person name="Borin S."/>
            <person name="Daffonchio D."/>
            <person name="Crotti E."/>
        </authorList>
    </citation>
    <scope>NUCLEOTIDE SEQUENCE [LARGE SCALE GENOMIC DNA]</scope>
    <source>
        <strain evidence="8 9">EV16P</strain>
    </source>
</reference>
<keyword evidence="2" id="KW-0444">Lipid biosynthesis</keyword>
<evidence type="ECO:0000313" key="9">
    <source>
        <dbReference type="Proteomes" id="UP001312908"/>
    </source>
</evidence>
<evidence type="ECO:0000256" key="4">
    <source>
        <dbReference type="ARBA" id="ARBA00023098"/>
    </source>
</evidence>
<evidence type="ECO:0000256" key="3">
    <source>
        <dbReference type="ARBA" id="ARBA00022679"/>
    </source>
</evidence>
<dbReference type="SUPFAM" id="SSF69593">
    <property type="entry name" value="Glycerol-3-phosphate (1)-acyltransferase"/>
    <property type="match status" value="1"/>
</dbReference>
<keyword evidence="4" id="KW-0443">Lipid metabolism</keyword>
<protein>
    <submittedName>
        <fullName evidence="8">1-acyl-sn-glycerol-3-phosphate acyltransferase</fullName>
    </submittedName>
</protein>
<evidence type="ECO:0000256" key="1">
    <source>
        <dbReference type="ARBA" id="ARBA00005189"/>
    </source>
</evidence>
<keyword evidence="9" id="KW-1185">Reference proteome</keyword>
<feature type="region of interest" description="Disordered" evidence="6">
    <location>
        <begin position="302"/>
        <end position="337"/>
    </location>
</feature>
<keyword evidence="5 8" id="KW-0012">Acyltransferase</keyword>
<dbReference type="SMART" id="SM00563">
    <property type="entry name" value="PlsC"/>
    <property type="match status" value="1"/>
</dbReference>
<feature type="region of interest" description="Disordered" evidence="6">
    <location>
        <begin position="1"/>
        <end position="22"/>
    </location>
</feature>
<dbReference type="RefSeq" id="WP_394819993.1">
    <property type="nucleotide sequence ID" value="NZ_JAWJZY010000003.1"/>
</dbReference>
<dbReference type="PANTHER" id="PTHR10434:SF64">
    <property type="entry name" value="1-ACYL-SN-GLYCEROL-3-PHOSPHATE ACYLTRANSFERASE-RELATED"/>
    <property type="match status" value="1"/>
</dbReference>
<comment type="pathway">
    <text evidence="1">Lipid metabolism.</text>
</comment>
<dbReference type="CDD" id="cd07989">
    <property type="entry name" value="LPLAT_AGPAT-like"/>
    <property type="match status" value="1"/>
</dbReference>
<dbReference type="Proteomes" id="UP001312908">
    <property type="component" value="Unassembled WGS sequence"/>
</dbReference>
<keyword evidence="3" id="KW-0808">Transferase</keyword>
<dbReference type="GO" id="GO:0016746">
    <property type="term" value="F:acyltransferase activity"/>
    <property type="evidence" value="ECO:0007669"/>
    <property type="project" value="UniProtKB-KW"/>
</dbReference>
<dbReference type="Pfam" id="PF01553">
    <property type="entry name" value="Acyltransferase"/>
    <property type="match status" value="1"/>
</dbReference>
<sequence>MPHREGPPPPIASAPPSGTSPVTKYGVRDTFSARLRSVYRISGALLLTGLMAIPQSVLIRFDGWGKIWVARVYWATICRILGLEVRIIGALAGKKRDRKAVERGEKPVIFVANHCSWLDIPVAGGALPTVFVAKQQIAEWPVIGTLARLGRTIFVSRQRNNTGRELFDMSSRLRAGDNLILFPEGTSSDGRDVLPFMSSFFAVAKPSGKTDEASLPPPVLIQPVSIVYDGLNGRDVGREDCEVFAWYGDMDLAPHIWQVTRWRRMRASILLHPPIDPASYPDRKSLSAAVYDVVARGVHHLHEGHDNLPEPPEPAMPAAQKRVKPREKSQEFADNQV</sequence>